<accession>A0A6M3LIF8</accession>
<reference evidence="1" key="1">
    <citation type="submission" date="2020-03" db="EMBL/GenBank/DDBJ databases">
        <title>The deep terrestrial virosphere.</title>
        <authorList>
            <person name="Holmfeldt K."/>
            <person name="Nilsson E."/>
            <person name="Simone D."/>
            <person name="Lopez-Fernandez M."/>
            <person name="Wu X."/>
            <person name="de Brujin I."/>
            <person name="Lundin D."/>
            <person name="Andersson A."/>
            <person name="Bertilsson S."/>
            <person name="Dopson M."/>
        </authorList>
    </citation>
    <scope>NUCLEOTIDE SEQUENCE</scope>
    <source>
        <strain evidence="1">MM415B04452</strain>
    </source>
</reference>
<name>A0A6M3LIF8_9ZZZZ</name>
<dbReference type="AlphaFoldDB" id="A0A6M3LIF8"/>
<sequence length="95" mass="11149">MNYNITYGFSDGQGPFTDSLPAQDIQVALYQFARKHPAVGPENINKIEQEPRDPLGQIKSKKPSFEQWRWETCQISIFDRYQLCEVIKWIEDTRP</sequence>
<evidence type="ECO:0000313" key="1">
    <source>
        <dbReference type="EMBL" id="QJA92831.1"/>
    </source>
</evidence>
<organism evidence="1">
    <name type="scientific">viral metagenome</name>
    <dbReference type="NCBI Taxonomy" id="1070528"/>
    <lineage>
        <taxon>unclassified sequences</taxon>
        <taxon>metagenomes</taxon>
        <taxon>organismal metagenomes</taxon>
    </lineage>
</organism>
<proteinExistence type="predicted"/>
<dbReference type="EMBL" id="MT143099">
    <property type="protein sequence ID" value="QJA92831.1"/>
    <property type="molecule type" value="Genomic_DNA"/>
</dbReference>
<protein>
    <submittedName>
        <fullName evidence="1">Uncharacterized protein</fullName>
    </submittedName>
</protein>
<gene>
    <name evidence="1" type="ORF">MM415B04452_0009</name>
</gene>